<evidence type="ECO:0000313" key="2">
    <source>
        <dbReference type="Proteomes" id="UP001165962"/>
    </source>
</evidence>
<evidence type="ECO:0008006" key="3">
    <source>
        <dbReference type="Google" id="ProtNLM"/>
    </source>
</evidence>
<dbReference type="EMBL" id="JAAOIW010000009">
    <property type="protein sequence ID" value="NHN32682.1"/>
    <property type="molecule type" value="Genomic_DNA"/>
</dbReference>
<dbReference type="RefSeq" id="WP_166152972.1">
    <property type="nucleotide sequence ID" value="NZ_JAAOIW010000009.1"/>
</dbReference>
<organism evidence="1 2">
    <name type="scientific">Paenibacillus agricola</name>
    <dbReference type="NCBI Taxonomy" id="2716264"/>
    <lineage>
        <taxon>Bacteria</taxon>
        <taxon>Bacillati</taxon>
        <taxon>Bacillota</taxon>
        <taxon>Bacilli</taxon>
        <taxon>Bacillales</taxon>
        <taxon>Paenibacillaceae</taxon>
        <taxon>Paenibacillus</taxon>
    </lineage>
</organism>
<keyword evidence="2" id="KW-1185">Reference proteome</keyword>
<proteinExistence type="predicted"/>
<gene>
    <name evidence="1" type="ORF">G9U52_22925</name>
</gene>
<reference evidence="1" key="1">
    <citation type="submission" date="2020-03" db="EMBL/GenBank/DDBJ databases">
        <title>Draft sequencing of Paenibacilllus sp. S3N08.</title>
        <authorList>
            <person name="Kim D.-U."/>
        </authorList>
    </citation>
    <scope>NUCLEOTIDE SEQUENCE</scope>
    <source>
        <strain evidence="1">S3N08</strain>
    </source>
</reference>
<protein>
    <recommendedName>
        <fullName evidence="3">Uroporphyrinogen decarboxylase (URO-D) domain-containing protein</fullName>
    </recommendedName>
</protein>
<comment type="caution">
    <text evidence="1">The sequence shown here is derived from an EMBL/GenBank/DDBJ whole genome shotgun (WGS) entry which is preliminary data.</text>
</comment>
<dbReference type="Proteomes" id="UP001165962">
    <property type="component" value="Unassembled WGS sequence"/>
</dbReference>
<name>A0ABX0JCS9_9BACL</name>
<accession>A0ABX0JCS9</accession>
<sequence>MSKKIIGIQLSNLSMLHEGPESCLRFLKDTANINAAFIYATTYQIYRWDRHTDGSQGLAPDHPIPSPDFDYGDIGNTFFKPNPKYFTGTPIFMEESATKRYGDRDLLAEAIEAGDKLGIDIYGRCLEPAPAGLVPGWHAVMSEDCFGRPDPHPCWNNPYYQQWWMSITENLMKDYAGLAGFKYGAERSGPLSTTILRGQLPLCFCRFCREKGEELRIDSNKAREGYIKLYEYVHGIKEGTSNIRDGAMIGVIRLFLEYPEILAWERMQIQAEEHINELIYGNIHSIKPSAKFGIHVYHWQSWDPFYRANINYEKMANYTDFIKPVVYHDVSGMRLKKDIQFWNETWMRELGPQQTLDMVYAMMQYNDAELPEWNTLAEVGFNEKYVYNEVKRCVDAVKGKSLVLAGIGFDVPSTHAVTSKSPEEISEGVYQSVCASFDAGADGILISRESDEMRKVNLQAAGKAIEKYL</sequence>
<evidence type="ECO:0000313" key="1">
    <source>
        <dbReference type="EMBL" id="NHN32682.1"/>
    </source>
</evidence>